<dbReference type="GO" id="GO:0003677">
    <property type="term" value="F:DNA binding"/>
    <property type="evidence" value="ECO:0007669"/>
    <property type="project" value="UniProtKB-KW"/>
</dbReference>
<evidence type="ECO:0000313" key="5">
    <source>
        <dbReference type="EMBL" id="GCE11943.1"/>
    </source>
</evidence>
<keyword evidence="1" id="KW-0805">Transcription regulation</keyword>
<dbReference type="GO" id="GO:0003700">
    <property type="term" value="F:DNA-binding transcription factor activity"/>
    <property type="evidence" value="ECO:0007669"/>
    <property type="project" value="InterPro"/>
</dbReference>
<dbReference type="AlphaFoldDB" id="A0A401ZYN4"/>
<dbReference type="EMBL" id="BIFR01000001">
    <property type="protein sequence ID" value="GCE11943.1"/>
    <property type="molecule type" value="Genomic_DNA"/>
</dbReference>
<keyword evidence="3" id="KW-0804">Transcription</keyword>
<keyword evidence="6" id="KW-1185">Reference proteome</keyword>
<evidence type="ECO:0000313" key="6">
    <source>
        <dbReference type="Proteomes" id="UP000287352"/>
    </source>
</evidence>
<evidence type="ECO:0000259" key="4">
    <source>
        <dbReference type="PROSITE" id="PS50987"/>
    </source>
</evidence>
<name>A0A401ZYN4_9CHLR</name>
<evidence type="ECO:0000256" key="3">
    <source>
        <dbReference type="ARBA" id="ARBA00023163"/>
    </source>
</evidence>
<organism evidence="5 6">
    <name type="scientific">Tengunoibacter tsumagoiensis</name>
    <dbReference type="NCBI Taxonomy" id="2014871"/>
    <lineage>
        <taxon>Bacteria</taxon>
        <taxon>Bacillati</taxon>
        <taxon>Chloroflexota</taxon>
        <taxon>Ktedonobacteria</taxon>
        <taxon>Ktedonobacterales</taxon>
        <taxon>Dictyobacteraceae</taxon>
        <taxon>Tengunoibacter</taxon>
    </lineage>
</organism>
<keyword evidence="2" id="KW-0238">DNA-binding</keyword>
<dbReference type="InterPro" id="IPR011991">
    <property type="entry name" value="ArsR-like_HTH"/>
</dbReference>
<dbReference type="Gene3D" id="1.10.10.10">
    <property type="entry name" value="Winged helix-like DNA-binding domain superfamily/Winged helix DNA-binding domain"/>
    <property type="match status" value="1"/>
</dbReference>
<dbReference type="InterPro" id="IPR051081">
    <property type="entry name" value="HTH_MetalResp_TranReg"/>
</dbReference>
<reference evidence="6" key="1">
    <citation type="submission" date="2018-12" db="EMBL/GenBank/DDBJ databases">
        <title>Tengunoibacter tsumagoiensis gen. nov., sp. nov., Dictyobacter kobayashii sp. nov., D. alpinus sp. nov., and D. joshuensis sp. nov. and description of Dictyobacteraceae fam. nov. within the order Ktedonobacterales isolated from Tengu-no-mugimeshi.</title>
        <authorList>
            <person name="Wang C.M."/>
            <person name="Zheng Y."/>
            <person name="Sakai Y."/>
            <person name="Toyoda A."/>
            <person name="Minakuchi Y."/>
            <person name="Abe K."/>
            <person name="Yokota A."/>
            <person name="Yabe S."/>
        </authorList>
    </citation>
    <scope>NUCLEOTIDE SEQUENCE [LARGE SCALE GENOMIC DNA]</scope>
    <source>
        <strain evidence="6">Uno3</strain>
    </source>
</reference>
<evidence type="ECO:0000256" key="1">
    <source>
        <dbReference type="ARBA" id="ARBA00023015"/>
    </source>
</evidence>
<accession>A0A401ZYN4</accession>
<dbReference type="InterPro" id="IPR036388">
    <property type="entry name" value="WH-like_DNA-bd_sf"/>
</dbReference>
<dbReference type="CDD" id="cd00090">
    <property type="entry name" value="HTH_ARSR"/>
    <property type="match status" value="1"/>
</dbReference>
<comment type="caution">
    <text evidence="5">The sequence shown here is derived from an EMBL/GenBank/DDBJ whole genome shotgun (WGS) entry which is preliminary data.</text>
</comment>
<dbReference type="SUPFAM" id="SSF46785">
    <property type="entry name" value="Winged helix' DNA-binding domain"/>
    <property type="match status" value="1"/>
</dbReference>
<dbReference type="InterPro" id="IPR036390">
    <property type="entry name" value="WH_DNA-bd_sf"/>
</dbReference>
<dbReference type="SMART" id="SM00418">
    <property type="entry name" value="HTH_ARSR"/>
    <property type="match status" value="1"/>
</dbReference>
<dbReference type="InterPro" id="IPR001845">
    <property type="entry name" value="HTH_ArsR_DNA-bd_dom"/>
</dbReference>
<feature type="domain" description="HTH arsR-type" evidence="4">
    <location>
        <begin position="19"/>
        <end position="129"/>
    </location>
</feature>
<sequence length="130" mass="14888">MDEEHLDKLGRLCYLANMLNNIILNKEDLSILKALASETRLTILELLKDPVANFPPQVDGDLIRDGVCADFIREKLGITAATASRHLTLLTEAGLLNARRKKGWTFYRRDEQAFQRYLQQLQSHLLKEIP</sequence>
<proteinExistence type="predicted"/>
<dbReference type="Proteomes" id="UP000287352">
    <property type="component" value="Unassembled WGS sequence"/>
</dbReference>
<protein>
    <recommendedName>
        <fullName evidence="4">HTH arsR-type domain-containing protein</fullName>
    </recommendedName>
</protein>
<gene>
    <name evidence="5" type="ORF">KTT_18020</name>
</gene>
<evidence type="ECO:0000256" key="2">
    <source>
        <dbReference type="ARBA" id="ARBA00023125"/>
    </source>
</evidence>
<dbReference type="PANTHER" id="PTHR33154:SF32">
    <property type="entry name" value="TRANSCRIPTIONAL REGULATORY PROTEIN"/>
    <property type="match status" value="1"/>
</dbReference>
<dbReference type="PROSITE" id="PS50987">
    <property type="entry name" value="HTH_ARSR_2"/>
    <property type="match status" value="1"/>
</dbReference>
<dbReference type="PANTHER" id="PTHR33154">
    <property type="entry name" value="TRANSCRIPTIONAL REGULATOR, ARSR FAMILY"/>
    <property type="match status" value="1"/>
</dbReference>